<name>A0A9J5ZEV5_SOLCO</name>
<reference evidence="1 2" key="1">
    <citation type="submission" date="2020-09" db="EMBL/GenBank/DDBJ databases">
        <title>De no assembly of potato wild relative species, Solanum commersonii.</title>
        <authorList>
            <person name="Cho K."/>
        </authorList>
    </citation>
    <scope>NUCLEOTIDE SEQUENCE [LARGE SCALE GENOMIC DNA]</scope>
    <source>
        <strain evidence="1">LZ3.2</strain>
        <tissue evidence="1">Leaf</tissue>
    </source>
</reference>
<organism evidence="1 2">
    <name type="scientific">Solanum commersonii</name>
    <name type="common">Commerson's wild potato</name>
    <name type="synonym">Commerson's nightshade</name>
    <dbReference type="NCBI Taxonomy" id="4109"/>
    <lineage>
        <taxon>Eukaryota</taxon>
        <taxon>Viridiplantae</taxon>
        <taxon>Streptophyta</taxon>
        <taxon>Embryophyta</taxon>
        <taxon>Tracheophyta</taxon>
        <taxon>Spermatophyta</taxon>
        <taxon>Magnoliopsida</taxon>
        <taxon>eudicotyledons</taxon>
        <taxon>Gunneridae</taxon>
        <taxon>Pentapetalae</taxon>
        <taxon>asterids</taxon>
        <taxon>lamiids</taxon>
        <taxon>Solanales</taxon>
        <taxon>Solanaceae</taxon>
        <taxon>Solanoideae</taxon>
        <taxon>Solaneae</taxon>
        <taxon>Solanum</taxon>
    </lineage>
</organism>
<sequence>MIQIVFIFRDLRLREYLVLLSERNISTLSEKIKLCKLFIAKRISYIISWSFDIHVFERIKYLRKIIKIKGWVPVVRNDKLISCSYLEGIPHTLNKN</sequence>
<dbReference type="EMBL" id="JACXVP010000004">
    <property type="protein sequence ID" value="KAG5610060.1"/>
    <property type="molecule type" value="Genomic_DNA"/>
</dbReference>
<gene>
    <name evidence="1" type="ORF">H5410_021341</name>
</gene>
<dbReference type="Proteomes" id="UP000824120">
    <property type="component" value="Chromosome 4"/>
</dbReference>
<evidence type="ECO:0000313" key="2">
    <source>
        <dbReference type="Proteomes" id="UP000824120"/>
    </source>
</evidence>
<accession>A0A9J5ZEV5</accession>
<dbReference type="AlphaFoldDB" id="A0A9J5ZEV5"/>
<evidence type="ECO:0000313" key="1">
    <source>
        <dbReference type="EMBL" id="KAG5610060.1"/>
    </source>
</evidence>
<protein>
    <submittedName>
        <fullName evidence="1">Uncharacterized protein</fullName>
    </submittedName>
</protein>
<comment type="caution">
    <text evidence="1">The sequence shown here is derived from an EMBL/GenBank/DDBJ whole genome shotgun (WGS) entry which is preliminary data.</text>
</comment>
<keyword evidence="2" id="KW-1185">Reference proteome</keyword>
<proteinExistence type="predicted"/>